<dbReference type="InterPro" id="IPR018800">
    <property type="entry name" value="PRCC"/>
</dbReference>
<proteinExistence type="predicted"/>
<feature type="region of interest" description="Disordered" evidence="1">
    <location>
        <begin position="1"/>
        <end position="68"/>
    </location>
</feature>
<organism evidence="2 3">
    <name type="scientific">Torulaspora globosa</name>
    <dbReference type="NCBI Taxonomy" id="48254"/>
    <lineage>
        <taxon>Eukaryota</taxon>
        <taxon>Fungi</taxon>
        <taxon>Dikarya</taxon>
        <taxon>Ascomycota</taxon>
        <taxon>Saccharomycotina</taxon>
        <taxon>Saccharomycetes</taxon>
        <taxon>Saccharomycetales</taxon>
        <taxon>Saccharomycetaceae</taxon>
        <taxon>Torulaspora</taxon>
    </lineage>
</organism>
<reference evidence="2 3" key="1">
    <citation type="submission" date="2020-06" db="EMBL/GenBank/DDBJ databases">
        <title>The yeast mating-type switching endonuclease HO is a domesticated member of an unorthodox homing genetic element family.</title>
        <authorList>
            <person name="Coughlan A.Y."/>
            <person name="Lombardi L."/>
            <person name="Braun-Galleani S."/>
            <person name="Martos A.R."/>
            <person name="Galeote V."/>
            <person name="Bigey F."/>
            <person name="Dequin S."/>
            <person name="Byrne K.P."/>
            <person name="Wolfe K.H."/>
        </authorList>
    </citation>
    <scope>NUCLEOTIDE SEQUENCE [LARGE SCALE GENOMIC DNA]</scope>
    <source>
        <strain evidence="2 3">CBS764</strain>
    </source>
</reference>
<keyword evidence="3" id="KW-1185">Reference proteome</keyword>
<dbReference type="Pfam" id="PF10253">
    <property type="entry name" value="PRCC"/>
    <property type="match status" value="1"/>
</dbReference>
<sequence>MSDKNSSIFAPGHNRLETAIPETSYKATRVDPRELSVTPRPTEPAANPIPTPTHTLQADEPPSDRLEPAPITAVFDAKNQLASLIKNAKLNEEAIRARNDRIRHSKQQSKGRYGW</sequence>
<dbReference type="OrthoDB" id="2555634at2759"/>
<evidence type="ECO:0000256" key="1">
    <source>
        <dbReference type="SAM" id="MobiDB-lite"/>
    </source>
</evidence>
<dbReference type="EMBL" id="CP059252">
    <property type="protein sequence ID" value="QLL34592.1"/>
    <property type="molecule type" value="Genomic_DNA"/>
</dbReference>
<evidence type="ECO:0000313" key="3">
    <source>
        <dbReference type="Proteomes" id="UP000515788"/>
    </source>
</evidence>
<protein>
    <submittedName>
        <fullName evidence="2">Uncharacterized protein</fullName>
    </submittedName>
</protein>
<dbReference type="RefSeq" id="XP_037141266.1">
    <property type="nucleotide sequence ID" value="XM_037285370.1"/>
</dbReference>
<name>A0A7G3ZM56_9SACH</name>
<dbReference type="GeneID" id="59327833"/>
<gene>
    <name evidence="2" type="ORF">HG536_0G04540</name>
</gene>
<accession>A0A7G3ZM56</accession>
<feature type="region of interest" description="Disordered" evidence="1">
    <location>
        <begin position="96"/>
        <end position="115"/>
    </location>
</feature>
<dbReference type="KEGG" id="tgb:HG536_0G04540"/>
<dbReference type="AlphaFoldDB" id="A0A7G3ZM56"/>
<dbReference type="Proteomes" id="UP000515788">
    <property type="component" value="Chromosome 7"/>
</dbReference>
<evidence type="ECO:0000313" key="2">
    <source>
        <dbReference type="EMBL" id="QLL34592.1"/>
    </source>
</evidence>